<keyword evidence="1" id="KW-0677">Repeat</keyword>
<protein>
    <submittedName>
        <fullName evidence="3">Sel1 repeat family protein</fullName>
    </submittedName>
</protein>
<dbReference type="Pfam" id="PF08238">
    <property type="entry name" value="Sel1"/>
    <property type="match status" value="4"/>
</dbReference>
<gene>
    <name evidence="3" type="ORF">H9784_07235</name>
</gene>
<keyword evidence="2" id="KW-0732">Signal</keyword>
<feature type="signal peptide" evidence="2">
    <location>
        <begin position="1"/>
        <end position="31"/>
    </location>
</feature>
<dbReference type="InterPro" id="IPR011990">
    <property type="entry name" value="TPR-like_helical_dom_sf"/>
</dbReference>
<dbReference type="SMART" id="SM00671">
    <property type="entry name" value="SEL1"/>
    <property type="match status" value="4"/>
</dbReference>
<dbReference type="Proteomes" id="UP000823821">
    <property type="component" value="Unassembled WGS sequence"/>
</dbReference>
<organism evidence="3 4">
    <name type="scientific">Candidatus Desulfovibrio intestinavium</name>
    <dbReference type="NCBI Taxonomy" id="2838534"/>
    <lineage>
        <taxon>Bacteria</taxon>
        <taxon>Pseudomonadati</taxon>
        <taxon>Thermodesulfobacteriota</taxon>
        <taxon>Desulfovibrionia</taxon>
        <taxon>Desulfovibrionales</taxon>
        <taxon>Desulfovibrionaceae</taxon>
        <taxon>Desulfovibrio</taxon>
    </lineage>
</organism>
<dbReference type="Gene3D" id="1.25.40.10">
    <property type="entry name" value="Tetratricopeptide repeat domain"/>
    <property type="match status" value="1"/>
</dbReference>
<sequence length="232" mass="25210">MKGKIRKYVCRACAAALAVGLLLAGAEPVRAASVEDTLNQAWTAFNIGQYAKTLRLIQPLASEGNPRAQVMLGRCYESGLGVEQNMETALQWYALAAEQNDLEAQLLLAYAYQSGIGVPQDGAKALHWMRRAADGGLPEAAYALSQYYAKGRFVEKNPQTAFDWALKAAQAGYGQAMLYVGACYEHGVGVSEDPAQSAQWYDKARGMGLEPDGRIFNEVREYTMPAGEQGGW</sequence>
<evidence type="ECO:0000256" key="2">
    <source>
        <dbReference type="SAM" id="SignalP"/>
    </source>
</evidence>
<reference evidence="3" key="1">
    <citation type="journal article" date="2021" name="PeerJ">
        <title>Extensive microbial diversity within the chicken gut microbiome revealed by metagenomics and culture.</title>
        <authorList>
            <person name="Gilroy R."/>
            <person name="Ravi A."/>
            <person name="Getino M."/>
            <person name="Pursley I."/>
            <person name="Horton D.L."/>
            <person name="Alikhan N.F."/>
            <person name="Baker D."/>
            <person name="Gharbi K."/>
            <person name="Hall N."/>
            <person name="Watson M."/>
            <person name="Adriaenssens E.M."/>
            <person name="Foster-Nyarko E."/>
            <person name="Jarju S."/>
            <person name="Secka A."/>
            <person name="Antonio M."/>
            <person name="Oren A."/>
            <person name="Chaudhuri R.R."/>
            <person name="La Ragione R."/>
            <person name="Hildebrand F."/>
            <person name="Pallen M.J."/>
        </authorList>
    </citation>
    <scope>NUCLEOTIDE SEQUENCE</scope>
    <source>
        <strain evidence="3">5032</strain>
    </source>
</reference>
<dbReference type="AlphaFoldDB" id="A0A9D2HLV0"/>
<feature type="chain" id="PRO_5039105829" evidence="2">
    <location>
        <begin position="32"/>
        <end position="232"/>
    </location>
</feature>
<evidence type="ECO:0000313" key="4">
    <source>
        <dbReference type="Proteomes" id="UP000823821"/>
    </source>
</evidence>
<dbReference type="PANTHER" id="PTHR46430:SF1">
    <property type="entry name" value="CHITIN SYNTHASE REGULATOR SKT5-RELATED"/>
    <property type="match status" value="1"/>
</dbReference>
<dbReference type="InterPro" id="IPR051726">
    <property type="entry name" value="Chitin_Synth_Reg"/>
</dbReference>
<proteinExistence type="predicted"/>
<evidence type="ECO:0000256" key="1">
    <source>
        <dbReference type="ARBA" id="ARBA00022737"/>
    </source>
</evidence>
<comment type="caution">
    <text evidence="3">The sequence shown here is derived from an EMBL/GenBank/DDBJ whole genome shotgun (WGS) entry which is preliminary data.</text>
</comment>
<dbReference type="SUPFAM" id="SSF81901">
    <property type="entry name" value="HCP-like"/>
    <property type="match status" value="1"/>
</dbReference>
<name>A0A9D2HLV0_9BACT</name>
<reference evidence="3" key="2">
    <citation type="submission" date="2021-04" db="EMBL/GenBank/DDBJ databases">
        <authorList>
            <person name="Gilroy R."/>
        </authorList>
    </citation>
    <scope>NUCLEOTIDE SEQUENCE</scope>
    <source>
        <strain evidence="3">5032</strain>
    </source>
</reference>
<dbReference type="EMBL" id="DWZD01000040">
    <property type="protein sequence ID" value="HJA79341.1"/>
    <property type="molecule type" value="Genomic_DNA"/>
</dbReference>
<accession>A0A9D2HLV0</accession>
<dbReference type="InterPro" id="IPR006597">
    <property type="entry name" value="Sel1-like"/>
</dbReference>
<dbReference type="PANTHER" id="PTHR46430">
    <property type="entry name" value="PROTEIN SKT5-RELATED"/>
    <property type="match status" value="1"/>
</dbReference>
<evidence type="ECO:0000313" key="3">
    <source>
        <dbReference type="EMBL" id="HJA79341.1"/>
    </source>
</evidence>